<accession>A0ABT4UHF9</accession>
<name>A0ABT4UHF9_9BACT</name>
<dbReference type="EMBL" id="JAQGEF010000005">
    <property type="protein sequence ID" value="MDA3614282.1"/>
    <property type="molecule type" value="Genomic_DNA"/>
</dbReference>
<dbReference type="Gene3D" id="3.40.800.20">
    <property type="entry name" value="Histone deacetylase domain"/>
    <property type="match status" value="1"/>
</dbReference>
<evidence type="ECO:0000259" key="3">
    <source>
        <dbReference type="Pfam" id="PF00850"/>
    </source>
</evidence>
<dbReference type="CDD" id="cd09993">
    <property type="entry name" value="HDAC_classIV"/>
    <property type="match status" value="1"/>
</dbReference>
<dbReference type="RefSeq" id="WP_407030610.1">
    <property type="nucleotide sequence ID" value="NZ_JAQGEF010000005.1"/>
</dbReference>
<dbReference type="InterPro" id="IPR044150">
    <property type="entry name" value="HDAC_classIV"/>
</dbReference>
<dbReference type="PANTHER" id="PTHR10625:SF19">
    <property type="entry name" value="HISTONE DEACETYLASE 12"/>
    <property type="match status" value="1"/>
</dbReference>
<feature type="domain" description="Histone deacetylase" evidence="3">
    <location>
        <begin position="18"/>
        <end position="281"/>
    </location>
</feature>
<dbReference type="SUPFAM" id="SSF52768">
    <property type="entry name" value="Arginase/deacetylase"/>
    <property type="match status" value="1"/>
</dbReference>
<organism evidence="4 5">
    <name type="scientific">Polluticaenibacter yanchengensis</name>
    <dbReference type="NCBI Taxonomy" id="3014562"/>
    <lineage>
        <taxon>Bacteria</taxon>
        <taxon>Pseudomonadati</taxon>
        <taxon>Bacteroidota</taxon>
        <taxon>Chitinophagia</taxon>
        <taxon>Chitinophagales</taxon>
        <taxon>Chitinophagaceae</taxon>
        <taxon>Polluticaenibacter</taxon>
    </lineage>
</organism>
<dbReference type="PANTHER" id="PTHR10625">
    <property type="entry name" value="HISTONE DEACETYLASE HDAC1-RELATED"/>
    <property type="match status" value="1"/>
</dbReference>
<evidence type="ECO:0000313" key="5">
    <source>
        <dbReference type="Proteomes" id="UP001210231"/>
    </source>
</evidence>
<dbReference type="InterPro" id="IPR023696">
    <property type="entry name" value="Ureohydrolase_dom_sf"/>
</dbReference>
<sequence>MVKIAWHSKYILPVPAGHRFPMAKYELIPMQLLHHGIIEPQQIFEPGQPDIQDILLTHTKEYVDKLLTLSLTEREIRRIGFLQNTALIERELLIMQGGIDCARFAIEYGVALNVAGGTHHAFRNKGEGFCILNDHAVAANYLLKQGIAKKILIIDLDVHQGNGTAEIFAGNNSVFTLSIHGRHNYPFIKETGDWDIPVNDGIEDDEYLALVKMALNKAIDTFIPDFIMFQSGVDILSSDKFGKFNISMDGCRKRDEIVISTCKKLNIPCIVAMGGGYSEDIKLIVQAHCQTFETAMNYYA</sequence>
<evidence type="ECO:0000256" key="2">
    <source>
        <dbReference type="ARBA" id="ARBA00022801"/>
    </source>
</evidence>
<dbReference type="InterPro" id="IPR037138">
    <property type="entry name" value="His_deacetylse_dom_sf"/>
</dbReference>
<dbReference type="PRINTS" id="PR01270">
    <property type="entry name" value="HDASUPER"/>
</dbReference>
<evidence type="ECO:0000256" key="1">
    <source>
        <dbReference type="ARBA" id="ARBA00005947"/>
    </source>
</evidence>
<dbReference type="InterPro" id="IPR023801">
    <property type="entry name" value="His_deacetylse_dom"/>
</dbReference>
<keyword evidence="5" id="KW-1185">Reference proteome</keyword>
<reference evidence="4 5" key="1">
    <citation type="submission" date="2022-12" db="EMBL/GenBank/DDBJ databases">
        <title>Chitinophagaceae gen. sp. nov., a new member of the family Chitinophagaceae, isolated from soil in a chemical factory.</title>
        <authorList>
            <person name="Ke Z."/>
        </authorList>
    </citation>
    <scope>NUCLEOTIDE SEQUENCE [LARGE SCALE GENOMIC DNA]</scope>
    <source>
        <strain evidence="4 5">LY-5</strain>
    </source>
</reference>
<dbReference type="InterPro" id="IPR000286">
    <property type="entry name" value="HDACs"/>
</dbReference>
<keyword evidence="2" id="KW-0378">Hydrolase</keyword>
<protein>
    <submittedName>
        <fullName evidence="4">Histone deacetylase</fullName>
    </submittedName>
</protein>
<comment type="similarity">
    <text evidence="1">Belongs to the histone deacetylase family.</text>
</comment>
<dbReference type="Proteomes" id="UP001210231">
    <property type="component" value="Unassembled WGS sequence"/>
</dbReference>
<proteinExistence type="inferred from homology"/>
<gene>
    <name evidence="4" type="ORF">O3P16_05645</name>
</gene>
<comment type="caution">
    <text evidence="4">The sequence shown here is derived from an EMBL/GenBank/DDBJ whole genome shotgun (WGS) entry which is preliminary data.</text>
</comment>
<dbReference type="Pfam" id="PF00850">
    <property type="entry name" value="Hist_deacetyl"/>
    <property type="match status" value="1"/>
</dbReference>
<evidence type="ECO:0000313" key="4">
    <source>
        <dbReference type="EMBL" id="MDA3614282.1"/>
    </source>
</evidence>